<feature type="transmembrane region" description="Helical" evidence="8">
    <location>
        <begin position="173"/>
        <end position="201"/>
    </location>
</feature>
<dbReference type="EMBL" id="CAAHFH010000001">
    <property type="protein sequence ID" value="VGO18291.1"/>
    <property type="molecule type" value="Genomic_DNA"/>
</dbReference>
<dbReference type="RefSeq" id="WP_136059795.1">
    <property type="nucleotide sequence ID" value="NZ_CAAHFH010000001.1"/>
</dbReference>
<keyword evidence="5 8" id="KW-0812">Transmembrane</keyword>
<evidence type="ECO:0000313" key="10">
    <source>
        <dbReference type="Proteomes" id="UP000346198"/>
    </source>
</evidence>
<evidence type="ECO:0000256" key="4">
    <source>
        <dbReference type="ARBA" id="ARBA00022679"/>
    </source>
</evidence>
<dbReference type="InterPro" id="IPR050297">
    <property type="entry name" value="LipidA_mod_glycosyltrf_83"/>
</dbReference>
<comment type="subcellular location">
    <subcellularLocation>
        <location evidence="1">Cell membrane</location>
        <topology evidence="1">Multi-pass membrane protein</topology>
    </subcellularLocation>
</comment>
<dbReference type="GO" id="GO:0016763">
    <property type="term" value="F:pentosyltransferase activity"/>
    <property type="evidence" value="ECO:0007669"/>
    <property type="project" value="TreeGrafter"/>
</dbReference>
<evidence type="ECO:0000313" key="9">
    <source>
        <dbReference type="EMBL" id="VGO18291.1"/>
    </source>
</evidence>
<proteinExistence type="predicted"/>
<accession>A0A6C2UFT7</accession>
<evidence type="ECO:0000256" key="3">
    <source>
        <dbReference type="ARBA" id="ARBA00022676"/>
    </source>
</evidence>
<keyword evidence="2" id="KW-1003">Cell membrane</keyword>
<name>A0A6C2UFT7_9BACT</name>
<protein>
    <recommendedName>
        <fullName evidence="11">Glycosyltransferase RgtA/B/C/D-like domain-containing protein</fullName>
    </recommendedName>
</protein>
<dbReference type="PROSITE" id="PS51257">
    <property type="entry name" value="PROKAR_LIPOPROTEIN"/>
    <property type="match status" value="1"/>
</dbReference>
<keyword evidence="6 8" id="KW-1133">Transmembrane helix</keyword>
<dbReference type="AlphaFoldDB" id="A0A6C2UFT7"/>
<feature type="transmembrane region" description="Helical" evidence="8">
    <location>
        <begin position="131"/>
        <end position="153"/>
    </location>
</feature>
<keyword evidence="10" id="KW-1185">Reference proteome</keyword>
<dbReference type="PANTHER" id="PTHR33908:SF11">
    <property type="entry name" value="MEMBRANE PROTEIN"/>
    <property type="match status" value="1"/>
</dbReference>
<evidence type="ECO:0000256" key="1">
    <source>
        <dbReference type="ARBA" id="ARBA00004651"/>
    </source>
</evidence>
<feature type="transmembrane region" description="Helical" evidence="8">
    <location>
        <begin position="284"/>
        <end position="305"/>
    </location>
</feature>
<evidence type="ECO:0000256" key="5">
    <source>
        <dbReference type="ARBA" id="ARBA00022692"/>
    </source>
</evidence>
<sequence>MTLKQSFWLMFIFFALMASCTVIFQPLEKAVAFAATDDGLYYPKLAQTIAAGGECSYDGVTATNGFHPLWLLVLLPVYALFSDPWVSLKAVYLLIFVLQLLSMGLFALIARRVRMSSAGWCAAICIMTLNIRSFTIFFSLLESPLILLCYLLYLVHCLRVGERRYSDPVPAFVGGVLIGLCFLARLDAFLLAGAFAVSWLVHVLRNRPDGRTLWKSPFFSALGCLALVLPYLLWNQINFGHLKTVSSWQKTTEFSPVASGQIISSWSLHQFIPRVQYILGLESIPAPLLLAGMVLAGIAGLLFVLTGSRRRRLFEKLSFFPEFPLFVVVHACFIVLLAPLDAAASAWYWVPEILLAALVAGACVPDVKVWRVPVFPLLAVLLVAAQLALYPKFLERKTMTFVKLEVAEFLRENTAPDMRGMMFDSGIIAYFSQRNFVGLNGLIGDFELANFVREKEYVRIADLYGVGVLVLDAPEKISREFADCLLYSSFIKTKFENFSEAPKPFMVFQGTPQELASIWNARYQGMR</sequence>
<evidence type="ECO:0000256" key="6">
    <source>
        <dbReference type="ARBA" id="ARBA00022989"/>
    </source>
</evidence>
<keyword evidence="3" id="KW-0328">Glycosyltransferase</keyword>
<feature type="transmembrane region" description="Helical" evidence="8">
    <location>
        <begin position="370"/>
        <end position="390"/>
    </location>
</feature>
<feature type="transmembrane region" description="Helical" evidence="8">
    <location>
        <begin position="213"/>
        <end position="234"/>
    </location>
</feature>
<dbReference type="GO" id="GO:0005886">
    <property type="term" value="C:plasma membrane"/>
    <property type="evidence" value="ECO:0007669"/>
    <property type="project" value="UniProtKB-SubCell"/>
</dbReference>
<evidence type="ECO:0000256" key="8">
    <source>
        <dbReference type="SAM" id="Phobius"/>
    </source>
</evidence>
<feature type="transmembrane region" description="Helical" evidence="8">
    <location>
        <begin position="325"/>
        <end position="350"/>
    </location>
</feature>
<dbReference type="PANTHER" id="PTHR33908">
    <property type="entry name" value="MANNOSYLTRANSFERASE YKCB-RELATED"/>
    <property type="match status" value="1"/>
</dbReference>
<evidence type="ECO:0000256" key="2">
    <source>
        <dbReference type="ARBA" id="ARBA00022475"/>
    </source>
</evidence>
<evidence type="ECO:0008006" key="11">
    <source>
        <dbReference type="Google" id="ProtNLM"/>
    </source>
</evidence>
<feature type="transmembrane region" description="Helical" evidence="8">
    <location>
        <begin position="7"/>
        <end position="27"/>
    </location>
</feature>
<gene>
    <name evidence="9" type="ORF">SCARR_00343</name>
</gene>
<keyword evidence="4" id="KW-0808">Transferase</keyword>
<dbReference type="GO" id="GO:0009103">
    <property type="term" value="P:lipopolysaccharide biosynthetic process"/>
    <property type="evidence" value="ECO:0007669"/>
    <property type="project" value="UniProtKB-ARBA"/>
</dbReference>
<dbReference type="Proteomes" id="UP000346198">
    <property type="component" value="Unassembled WGS sequence"/>
</dbReference>
<organism evidence="9 10">
    <name type="scientific">Pontiella sulfatireligans</name>
    <dbReference type="NCBI Taxonomy" id="2750658"/>
    <lineage>
        <taxon>Bacteria</taxon>
        <taxon>Pseudomonadati</taxon>
        <taxon>Kiritimatiellota</taxon>
        <taxon>Kiritimatiellia</taxon>
        <taxon>Kiritimatiellales</taxon>
        <taxon>Pontiellaceae</taxon>
        <taxon>Pontiella</taxon>
    </lineage>
</organism>
<keyword evidence="7 8" id="KW-0472">Membrane</keyword>
<evidence type="ECO:0000256" key="7">
    <source>
        <dbReference type="ARBA" id="ARBA00023136"/>
    </source>
</evidence>
<feature type="transmembrane region" description="Helical" evidence="8">
    <location>
        <begin position="90"/>
        <end position="110"/>
    </location>
</feature>
<reference evidence="9 10" key="1">
    <citation type="submission" date="2019-04" db="EMBL/GenBank/DDBJ databases">
        <authorList>
            <person name="Van Vliet M D."/>
        </authorList>
    </citation>
    <scope>NUCLEOTIDE SEQUENCE [LARGE SCALE GENOMIC DNA]</scope>
    <source>
        <strain evidence="9 10">F21</strain>
    </source>
</reference>